<dbReference type="AlphaFoldDB" id="A0A4S4DTH9"/>
<feature type="transmembrane region" description="Helical" evidence="6">
    <location>
        <begin position="160"/>
        <end position="181"/>
    </location>
</feature>
<protein>
    <recommendedName>
        <fullName evidence="6">Protein DETOXIFICATION</fullName>
    </recommendedName>
    <alternativeName>
        <fullName evidence="6">Multidrug and toxic compound extrusion protein</fullName>
    </alternativeName>
</protein>
<evidence type="ECO:0000256" key="2">
    <source>
        <dbReference type="ARBA" id="ARBA00010199"/>
    </source>
</evidence>
<feature type="transmembrane region" description="Helical" evidence="6">
    <location>
        <begin position="221"/>
        <end position="243"/>
    </location>
</feature>
<feature type="transmembrane region" description="Helical" evidence="6">
    <location>
        <begin position="188"/>
        <end position="209"/>
    </location>
</feature>
<dbReference type="NCBIfam" id="TIGR00797">
    <property type="entry name" value="matE"/>
    <property type="match status" value="1"/>
</dbReference>
<comment type="caution">
    <text evidence="6">Lacks conserved residue(s) required for the propagation of feature annotation.</text>
</comment>
<keyword evidence="8" id="KW-1185">Reference proteome</keyword>
<dbReference type="GO" id="GO:0015297">
    <property type="term" value="F:antiporter activity"/>
    <property type="evidence" value="ECO:0007669"/>
    <property type="project" value="InterPro"/>
</dbReference>
<sequence length="493" mass="53806">MDGNNKIEERLLTSTEGGDGGGGGGGGGDLKKRVWVESRKIWRVAFPGILARVSSFGTLVITQSFMGHISELDLAAYALVQTLIVRFSNGMLLGMSSATETLCGQAFGAGQHHMMGIYLQRSWIVDFVTITILLPLFIFTAPIFRLLGEEEAIAKVAKNIALWFIAFIYSLVFAVTIQMYLQAQLKNMIVACICTSTFAIHVLLSWIFVSILDLGIPGAMGALAISSWLVVLGEFVFVFGGWCPHSWKGFTTAAFSDLWPVVKLSVSSGIMLCLEIWYNSVLILVAGYMSNAEVAISAFSICLNISAWEFMLCLGFLGAACVRVANELGRGDARAAKFSVKVILCTSVLFGLIFFVLCLIFGHDIAYLFTSNEEVAATVSDLSVLLAFTMLLNSIQPGSRLVLVCKAYQGNGINLCCFYVIGIPIGVLLAYVADLEVKGIWIGMTTGVVMQVIALAFMVWRTDWDEQVNKASERLGRWFLKPSEESDEVLNHS</sequence>
<comment type="caution">
    <text evidence="7">The sequence shown here is derived from an EMBL/GenBank/DDBJ whole genome shotgun (WGS) entry which is preliminary data.</text>
</comment>
<dbReference type="GO" id="GO:0042910">
    <property type="term" value="F:xenobiotic transmembrane transporter activity"/>
    <property type="evidence" value="ECO:0007669"/>
    <property type="project" value="InterPro"/>
</dbReference>
<dbReference type="GO" id="GO:1990961">
    <property type="term" value="P:xenobiotic detoxification by transmembrane export across the plasma membrane"/>
    <property type="evidence" value="ECO:0007669"/>
    <property type="project" value="InterPro"/>
</dbReference>
<evidence type="ECO:0000256" key="6">
    <source>
        <dbReference type="RuleBase" id="RU004914"/>
    </source>
</evidence>
<evidence type="ECO:0000256" key="3">
    <source>
        <dbReference type="ARBA" id="ARBA00022692"/>
    </source>
</evidence>
<dbReference type="CDD" id="cd13132">
    <property type="entry name" value="MATE_eukaryotic"/>
    <property type="match status" value="1"/>
</dbReference>
<dbReference type="InterPro" id="IPR002528">
    <property type="entry name" value="MATE_fam"/>
</dbReference>
<organism evidence="7 8">
    <name type="scientific">Camellia sinensis var. sinensis</name>
    <name type="common">China tea</name>
    <dbReference type="NCBI Taxonomy" id="542762"/>
    <lineage>
        <taxon>Eukaryota</taxon>
        <taxon>Viridiplantae</taxon>
        <taxon>Streptophyta</taxon>
        <taxon>Embryophyta</taxon>
        <taxon>Tracheophyta</taxon>
        <taxon>Spermatophyta</taxon>
        <taxon>Magnoliopsida</taxon>
        <taxon>eudicotyledons</taxon>
        <taxon>Gunneridae</taxon>
        <taxon>Pentapetalae</taxon>
        <taxon>asterids</taxon>
        <taxon>Ericales</taxon>
        <taxon>Theaceae</taxon>
        <taxon>Camellia</taxon>
    </lineage>
</organism>
<feature type="transmembrane region" description="Helical" evidence="6">
    <location>
        <begin position="439"/>
        <end position="460"/>
    </location>
</feature>
<feature type="transmembrane region" description="Helical" evidence="6">
    <location>
        <begin position="295"/>
        <end position="322"/>
    </location>
</feature>
<feature type="transmembrane region" description="Helical" evidence="6">
    <location>
        <begin position="413"/>
        <end position="433"/>
    </location>
</feature>
<proteinExistence type="inferred from homology"/>
<feature type="transmembrane region" description="Helical" evidence="6">
    <location>
        <begin position="342"/>
        <end position="363"/>
    </location>
</feature>
<dbReference type="PANTHER" id="PTHR11206">
    <property type="entry name" value="MULTIDRUG RESISTANCE PROTEIN"/>
    <property type="match status" value="1"/>
</dbReference>
<gene>
    <name evidence="7" type="ORF">TEA_007634</name>
</gene>
<evidence type="ECO:0000256" key="1">
    <source>
        <dbReference type="ARBA" id="ARBA00004141"/>
    </source>
</evidence>
<keyword evidence="5 6" id="KW-0472">Membrane</keyword>
<feature type="transmembrane region" description="Helical" evidence="6">
    <location>
        <begin position="264"/>
        <end position="289"/>
    </location>
</feature>
<keyword evidence="4 6" id="KW-1133">Transmembrane helix</keyword>
<feature type="transmembrane region" description="Helical" evidence="6">
    <location>
        <begin position="123"/>
        <end position="148"/>
    </location>
</feature>
<evidence type="ECO:0000313" key="8">
    <source>
        <dbReference type="Proteomes" id="UP000306102"/>
    </source>
</evidence>
<dbReference type="InterPro" id="IPR045069">
    <property type="entry name" value="MATE_euk"/>
</dbReference>
<dbReference type="EMBL" id="SDRB02010559">
    <property type="protein sequence ID" value="THG05786.1"/>
    <property type="molecule type" value="Genomic_DNA"/>
</dbReference>
<name>A0A4S4DTH9_CAMSN</name>
<evidence type="ECO:0000313" key="7">
    <source>
        <dbReference type="EMBL" id="THG05786.1"/>
    </source>
</evidence>
<accession>A0A4S4DTH9</accession>
<comment type="similarity">
    <text evidence="2 6">Belongs to the multi antimicrobial extrusion (MATE) (TC 2.A.66.1) family.</text>
</comment>
<dbReference type="Proteomes" id="UP000306102">
    <property type="component" value="Unassembled WGS sequence"/>
</dbReference>
<comment type="subcellular location">
    <subcellularLocation>
        <location evidence="1">Membrane</location>
        <topology evidence="1">Multi-pass membrane protein</topology>
    </subcellularLocation>
</comment>
<dbReference type="STRING" id="542762.A0A4S4DTH9"/>
<keyword evidence="3 6" id="KW-0812">Transmembrane</keyword>
<dbReference type="GO" id="GO:0016020">
    <property type="term" value="C:membrane"/>
    <property type="evidence" value="ECO:0007669"/>
    <property type="project" value="UniProtKB-SubCell"/>
</dbReference>
<evidence type="ECO:0000256" key="4">
    <source>
        <dbReference type="ARBA" id="ARBA00022989"/>
    </source>
</evidence>
<reference evidence="7 8" key="1">
    <citation type="journal article" date="2018" name="Proc. Natl. Acad. Sci. U.S.A.">
        <title>Draft genome sequence of Camellia sinensis var. sinensis provides insights into the evolution of the tea genome and tea quality.</title>
        <authorList>
            <person name="Wei C."/>
            <person name="Yang H."/>
            <person name="Wang S."/>
            <person name="Zhao J."/>
            <person name="Liu C."/>
            <person name="Gao L."/>
            <person name="Xia E."/>
            <person name="Lu Y."/>
            <person name="Tai Y."/>
            <person name="She G."/>
            <person name="Sun J."/>
            <person name="Cao H."/>
            <person name="Tong W."/>
            <person name="Gao Q."/>
            <person name="Li Y."/>
            <person name="Deng W."/>
            <person name="Jiang X."/>
            <person name="Wang W."/>
            <person name="Chen Q."/>
            <person name="Zhang S."/>
            <person name="Li H."/>
            <person name="Wu J."/>
            <person name="Wang P."/>
            <person name="Li P."/>
            <person name="Shi C."/>
            <person name="Zheng F."/>
            <person name="Jian J."/>
            <person name="Huang B."/>
            <person name="Shan D."/>
            <person name="Shi M."/>
            <person name="Fang C."/>
            <person name="Yue Y."/>
            <person name="Li F."/>
            <person name="Li D."/>
            <person name="Wei S."/>
            <person name="Han B."/>
            <person name="Jiang C."/>
            <person name="Yin Y."/>
            <person name="Xia T."/>
            <person name="Zhang Z."/>
            <person name="Bennetzen J.L."/>
            <person name="Zhao S."/>
            <person name="Wan X."/>
        </authorList>
    </citation>
    <scope>NUCLEOTIDE SEQUENCE [LARGE SCALE GENOMIC DNA]</scope>
    <source>
        <strain evidence="8">cv. Shuchazao</strain>
        <tissue evidence="7">Leaf</tissue>
    </source>
</reference>
<dbReference type="Pfam" id="PF01554">
    <property type="entry name" value="MatE"/>
    <property type="match status" value="2"/>
</dbReference>
<evidence type="ECO:0000256" key="5">
    <source>
        <dbReference type="ARBA" id="ARBA00023136"/>
    </source>
</evidence>